<dbReference type="AlphaFoldDB" id="B3RXS3"/>
<feature type="region of interest" description="Disordered" evidence="2">
    <location>
        <begin position="367"/>
        <end position="406"/>
    </location>
</feature>
<protein>
    <submittedName>
        <fullName evidence="3">Uncharacterized protein</fullName>
    </submittedName>
</protein>
<organism evidence="3 4">
    <name type="scientific">Trichoplax adhaerens</name>
    <name type="common">Trichoplax reptans</name>
    <dbReference type="NCBI Taxonomy" id="10228"/>
    <lineage>
        <taxon>Eukaryota</taxon>
        <taxon>Metazoa</taxon>
        <taxon>Placozoa</taxon>
        <taxon>Uniplacotomia</taxon>
        <taxon>Trichoplacea</taxon>
        <taxon>Trichoplacidae</taxon>
        <taxon>Trichoplax</taxon>
    </lineage>
</organism>
<feature type="compositionally biased region" description="Basic residues" evidence="2">
    <location>
        <begin position="52"/>
        <end position="61"/>
    </location>
</feature>
<feature type="region of interest" description="Disordered" evidence="2">
    <location>
        <begin position="40"/>
        <end position="66"/>
    </location>
</feature>
<dbReference type="Proteomes" id="UP000009022">
    <property type="component" value="Unassembled WGS sequence"/>
</dbReference>
<feature type="coiled-coil region" evidence="1">
    <location>
        <begin position="93"/>
        <end position="120"/>
    </location>
</feature>
<evidence type="ECO:0000313" key="3">
    <source>
        <dbReference type="EMBL" id="EDV24479.1"/>
    </source>
</evidence>
<sequence>MNSTDNFELKEDNSKYLETTLPSLLTLYGVEDYQKLKSNKNTKTVVREKSTKKARSKKKSASRNFDFDPEPEELCDHLEKMSILRDHYRRVYMEALEEKIDEQRQNIKEMQMKALKKQERHKQHLLKDKRRILEDNRMKRSKPVSDSSFTDALPKTAYYKIIGLERRFVKEGKIKGHSQINTFWNGMLSQPKQLQKALGGELAEDDIKNLLMDRRIKTTSKIFDYITVVNESDGLGDLPTHEQMLQALPELTGIRSRDSKRASRRASRRGSTQQGYSIEKMFPRVSMPTMESLQKSYVIKGPSPEEIQRKEEERLKLRIRQKARRRIGRMYLHALANESASARKIEDSVDALRLSCRISDFITATDQVSNTEQDESDEESVADNSQTCIPVENNSKDSDAKDRLSQDEITKEAYSNETESNDDKLLFHDPIKTLIRKEISETKMEKRQNSNANQLEPLSMSQLMRESHTKVILLSHLSYPKYERQGSEATELLVENRLSN</sequence>
<name>B3RXS3_TRIAD</name>
<dbReference type="RefSeq" id="XP_002112369.1">
    <property type="nucleotide sequence ID" value="XM_002112333.1"/>
</dbReference>
<dbReference type="EMBL" id="DS985245">
    <property type="protein sequence ID" value="EDV24479.1"/>
    <property type="molecule type" value="Genomic_DNA"/>
</dbReference>
<proteinExistence type="predicted"/>
<dbReference type="GeneID" id="6754011"/>
<accession>B3RXS3</accession>
<dbReference type="OMA" id="CDVIADH"/>
<evidence type="ECO:0000313" key="4">
    <source>
        <dbReference type="Proteomes" id="UP000009022"/>
    </source>
</evidence>
<dbReference type="CTD" id="6754011"/>
<dbReference type="KEGG" id="tad:TRIADDRAFT_56310"/>
<keyword evidence="4" id="KW-1185">Reference proteome</keyword>
<dbReference type="InParanoid" id="B3RXS3"/>
<keyword evidence="1" id="KW-0175">Coiled coil</keyword>
<reference evidence="3 4" key="1">
    <citation type="journal article" date="2008" name="Nature">
        <title>The Trichoplax genome and the nature of placozoans.</title>
        <authorList>
            <person name="Srivastava M."/>
            <person name="Begovic E."/>
            <person name="Chapman J."/>
            <person name="Putnam N.H."/>
            <person name="Hellsten U."/>
            <person name="Kawashima T."/>
            <person name="Kuo A."/>
            <person name="Mitros T."/>
            <person name="Salamov A."/>
            <person name="Carpenter M.L."/>
            <person name="Signorovitch A.Y."/>
            <person name="Moreno M.A."/>
            <person name="Kamm K."/>
            <person name="Grimwood J."/>
            <person name="Schmutz J."/>
            <person name="Shapiro H."/>
            <person name="Grigoriev I.V."/>
            <person name="Buss L.W."/>
            <person name="Schierwater B."/>
            <person name="Dellaporta S.L."/>
            <person name="Rokhsar D.S."/>
        </authorList>
    </citation>
    <scope>NUCLEOTIDE SEQUENCE [LARGE SCALE GENOMIC DNA]</scope>
    <source>
        <strain evidence="3 4">Grell-BS-1999</strain>
    </source>
</reference>
<feature type="region of interest" description="Disordered" evidence="2">
    <location>
        <begin position="254"/>
        <end position="274"/>
    </location>
</feature>
<dbReference type="OrthoDB" id="6131651at2759"/>
<gene>
    <name evidence="3" type="ORF">TRIADDRAFT_56310</name>
</gene>
<dbReference type="HOGENOM" id="CLU_545546_0_0_1"/>
<feature type="compositionally biased region" description="Basic and acidic residues" evidence="2">
    <location>
        <begin position="394"/>
        <end position="406"/>
    </location>
</feature>
<feature type="compositionally biased region" description="Acidic residues" evidence="2">
    <location>
        <begin position="372"/>
        <end position="381"/>
    </location>
</feature>
<dbReference type="eggNOG" id="ENOG502S6F4">
    <property type="taxonomic scope" value="Eukaryota"/>
</dbReference>
<evidence type="ECO:0000256" key="2">
    <source>
        <dbReference type="SAM" id="MobiDB-lite"/>
    </source>
</evidence>
<evidence type="ECO:0000256" key="1">
    <source>
        <dbReference type="SAM" id="Coils"/>
    </source>
</evidence>